<proteinExistence type="inferred from homology"/>
<keyword evidence="2 10" id="KW-0813">Transport</keyword>
<name>A0ABV7L7V1_9PROT</name>
<feature type="signal peptide" evidence="12">
    <location>
        <begin position="1"/>
        <end position="24"/>
    </location>
</feature>
<keyword evidence="16" id="KW-1185">Reference proteome</keyword>
<feature type="chain" id="PRO_5046594955" evidence="12">
    <location>
        <begin position="25"/>
        <end position="641"/>
    </location>
</feature>
<comment type="subcellular location">
    <subcellularLocation>
        <location evidence="1 10">Cell outer membrane</location>
        <topology evidence="1 10">Multi-pass membrane protein</topology>
    </subcellularLocation>
</comment>
<evidence type="ECO:0000256" key="2">
    <source>
        <dbReference type="ARBA" id="ARBA00022448"/>
    </source>
</evidence>
<accession>A0ABV7L7V1</accession>
<comment type="caution">
    <text evidence="15">The sequence shown here is derived from an EMBL/GenBank/DDBJ whole genome shotgun (WGS) entry which is preliminary data.</text>
</comment>
<reference evidence="16" key="1">
    <citation type="journal article" date="2019" name="Int. J. Syst. Evol. Microbiol.">
        <title>The Global Catalogue of Microorganisms (GCM) 10K type strain sequencing project: providing services to taxonomists for standard genome sequencing and annotation.</title>
        <authorList>
            <consortium name="The Broad Institute Genomics Platform"/>
            <consortium name="The Broad Institute Genome Sequencing Center for Infectious Disease"/>
            <person name="Wu L."/>
            <person name="Ma J."/>
        </authorList>
    </citation>
    <scope>NUCLEOTIDE SEQUENCE [LARGE SCALE GENOMIC DNA]</scope>
    <source>
        <strain evidence="16">KCTC 42964</strain>
    </source>
</reference>
<dbReference type="Pfam" id="PF00593">
    <property type="entry name" value="TonB_dep_Rec_b-barrel"/>
    <property type="match status" value="1"/>
</dbReference>
<dbReference type="InterPro" id="IPR037066">
    <property type="entry name" value="Plug_dom_sf"/>
</dbReference>
<keyword evidence="7 10" id="KW-0472">Membrane</keyword>
<keyword evidence="6 11" id="KW-0798">TonB box</keyword>
<evidence type="ECO:0000259" key="13">
    <source>
        <dbReference type="Pfam" id="PF00593"/>
    </source>
</evidence>
<dbReference type="EMBL" id="JBHRTR010000048">
    <property type="protein sequence ID" value="MFC3230746.1"/>
    <property type="molecule type" value="Genomic_DNA"/>
</dbReference>
<dbReference type="SUPFAM" id="SSF56935">
    <property type="entry name" value="Porins"/>
    <property type="match status" value="1"/>
</dbReference>
<evidence type="ECO:0000256" key="8">
    <source>
        <dbReference type="ARBA" id="ARBA00023170"/>
    </source>
</evidence>
<keyword evidence="5 12" id="KW-0732">Signal</keyword>
<evidence type="ECO:0000256" key="12">
    <source>
        <dbReference type="SAM" id="SignalP"/>
    </source>
</evidence>
<evidence type="ECO:0000256" key="5">
    <source>
        <dbReference type="ARBA" id="ARBA00022729"/>
    </source>
</evidence>
<feature type="domain" description="TonB-dependent receptor-like beta-barrel" evidence="13">
    <location>
        <begin position="251"/>
        <end position="615"/>
    </location>
</feature>
<evidence type="ECO:0000256" key="9">
    <source>
        <dbReference type="ARBA" id="ARBA00023237"/>
    </source>
</evidence>
<keyword evidence="9 10" id="KW-0998">Cell outer membrane</keyword>
<evidence type="ECO:0000256" key="11">
    <source>
        <dbReference type="RuleBase" id="RU003357"/>
    </source>
</evidence>
<dbReference type="Proteomes" id="UP001595528">
    <property type="component" value="Unassembled WGS sequence"/>
</dbReference>
<dbReference type="PROSITE" id="PS52016">
    <property type="entry name" value="TONB_DEPENDENT_REC_3"/>
    <property type="match status" value="1"/>
</dbReference>
<keyword evidence="8 15" id="KW-0675">Receptor</keyword>
<comment type="similarity">
    <text evidence="10 11">Belongs to the TonB-dependent receptor family.</text>
</comment>
<evidence type="ECO:0000259" key="14">
    <source>
        <dbReference type="Pfam" id="PF07715"/>
    </source>
</evidence>
<organism evidence="15 16">
    <name type="scientific">Marinibaculum pumilum</name>
    <dbReference type="NCBI Taxonomy" id="1766165"/>
    <lineage>
        <taxon>Bacteria</taxon>
        <taxon>Pseudomonadati</taxon>
        <taxon>Pseudomonadota</taxon>
        <taxon>Alphaproteobacteria</taxon>
        <taxon>Rhodospirillales</taxon>
        <taxon>Rhodospirillaceae</taxon>
        <taxon>Marinibaculum</taxon>
    </lineage>
</organism>
<dbReference type="InterPro" id="IPR039426">
    <property type="entry name" value="TonB-dep_rcpt-like"/>
</dbReference>
<evidence type="ECO:0000256" key="10">
    <source>
        <dbReference type="PROSITE-ProRule" id="PRU01360"/>
    </source>
</evidence>
<dbReference type="InterPro" id="IPR036942">
    <property type="entry name" value="Beta-barrel_TonB_sf"/>
</dbReference>
<dbReference type="InterPro" id="IPR000531">
    <property type="entry name" value="Beta-barrel_TonB"/>
</dbReference>
<evidence type="ECO:0000256" key="6">
    <source>
        <dbReference type="ARBA" id="ARBA00023077"/>
    </source>
</evidence>
<dbReference type="Pfam" id="PF07715">
    <property type="entry name" value="Plug"/>
    <property type="match status" value="1"/>
</dbReference>
<dbReference type="Gene3D" id="2.40.170.20">
    <property type="entry name" value="TonB-dependent receptor, beta-barrel domain"/>
    <property type="match status" value="1"/>
</dbReference>
<dbReference type="PANTHER" id="PTHR30069:SF29">
    <property type="entry name" value="HEMOGLOBIN AND HEMOGLOBIN-HAPTOGLOBIN-BINDING PROTEIN 1-RELATED"/>
    <property type="match status" value="1"/>
</dbReference>
<evidence type="ECO:0000313" key="15">
    <source>
        <dbReference type="EMBL" id="MFC3230746.1"/>
    </source>
</evidence>
<keyword evidence="3 10" id="KW-1134">Transmembrane beta strand</keyword>
<evidence type="ECO:0000256" key="3">
    <source>
        <dbReference type="ARBA" id="ARBA00022452"/>
    </source>
</evidence>
<dbReference type="Gene3D" id="2.170.130.10">
    <property type="entry name" value="TonB-dependent receptor, plug domain"/>
    <property type="match status" value="1"/>
</dbReference>
<evidence type="ECO:0000256" key="4">
    <source>
        <dbReference type="ARBA" id="ARBA00022692"/>
    </source>
</evidence>
<sequence>MTRQICLSAAGILLAGIAASTAIAQEAGRPLRLEPVVVTTPNLTPTPINEVGSAVSVLTAEELEDRQTSRLQDALNTLPGVDVSPNGATGAATPVRIRGLGPRNTLVIVDGIEVADPSRAQVVYEFGTMPVDSIRSVEVLRGPQSALYGADASGGVINIVTKDPTKPFQASGLAEAGSYGEIRTNAGVGGVQGPVTFSADAATFRTRGYSSFSDKRGGSEADDFHSKSLQGKAKVAIGDNVTAFAKGRWVWERQPSDSATRDLIDTYIKKQEQYYRAGSDISLLDGRLTTTIAANYSWHHRTYIRGTLNGDTYDGTKTKLEARSAYAVSDRVTLAGGVETEEQQLRQRAPNSAGTPALGSIDATVGTNSAFGEAQVEPWRNLTLTVGGRYDDNQQFGGEFTWRGTAAWFLPDWIAPGWGTKFRGSYGTGFVTPSLYELNDPCIGFSDLKPEKSKGFDFGIDQSLPQGRLDLSATLFRVDIRDQIAYDSFRTLPAACQPYFGTTGGYGNRDTVRSDGVEFAVAAEPVDRFVVRGSYTYDRANDTSTDTSLADVPAHKAYLDLSYGVTDALRVGGSARYQSSQRNFVGWSDPFTVFGLRADYDLRPNVSLFGRVENVLNHQYEERAGIGTPDRSVYAGIRARF</sequence>
<evidence type="ECO:0000313" key="16">
    <source>
        <dbReference type="Proteomes" id="UP001595528"/>
    </source>
</evidence>
<keyword evidence="4 10" id="KW-0812">Transmembrane</keyword>
<dbReference type="PANTHER" id="PTHR30069">
    <property type="entry name" value="TONB-DEPENDENT OUTER MEMBRANE RECEPTOR"/>
    <property type="match status" value="1"/>
</dbReference>
<evidence type="ECO:0000256" key="7">
    <source>
        <dbReference type="ARBA" id="ARBA00023136"/>
    </source>
</evidence>
<dbReference type="InterPro" id="IPR012910">
    <property type="entry name" value="Plug_dom"/>
</dbReference>
<dbReference type="CDD" id="cd01347">
    <property type="entry name" value="ligand_gated_channel"/>
    <property type="match status" value="1"/>
</dbReference>
<evidence type="ECO:0000256" key="1">
    <source>
        <dbReference type="ARBA" id="ARBA00004571"/>
    </source>
</evidence>
<protein>
    <submittedName>
        <fullName evidence="15">TonB-dependent receptor plug domain-containing protein</fullName>
    </submittedName>
</protein>
<feature type="domain" description="TonB-dependent receptor plug" evidence="14">
    <location>
        <begin position="49"/>
        <end position="156"/>
    </location>
</feature>
<gene>
    <name evidence="15" type="ORF">ACFOGJ_26095</name>
</gene>
<dbReference type="RefSeq" id="WP_379906187.1">
    <property type="nucleotide sequence ID" value="NZ_JBHRTR010000048.1"/>
</dbReference>